<evidence type="ECO:0000313" key="3">
    <source>
        <dbReference type="Proteomes" id="UP000717585"/>
    </source>
</evidence>
<dbReference type="Proteomes" id="UP000717585">
    <property type="component" value="Unassembled WGS sequence"/>
</dbReference>
<comment type="caution">
    <text evidence="2">The sequence shown here is derived from an EMBL/GenBank/DDBJ whole genome shotgun (WGS) entry which is preliminary data.</text>
</comment>
<name>A0A8J6B163_9EUKA</name>
<gene>
    <name evidence="2" type="ORF">J8273_0993</name>
</gene>
<keyword evidence="3" id="KW-1185">Reference proteome</keyword>
<evidence type="ECO:0000313" key="2">
    <source>
        <dbReference type="EMBL" id="KAG9397085.1"/>
    </source>
</evidence>
<sequence>MNGTYPPLATTNGMARIQITIESAELPPRIRNYKASYRLGLEWPENRSSWARSSIEHQIGHERHERPRTLPRSDSMDSLCQVLAVETQTFGPDELAGSLLYPFPAISLGQGDLEFFHSHRDLAAIRVMLVRKSRVELFGRVPLAKILAPMAVRPSPVTAVLPLEQTHPMEFARPPTVTVTATQTTFAMWASPFSPTRSTPKMHGPAELPPALREPDSVASDEELDSTATMEPRTASPQPMTRRTVVGPSVLRATEPVRSGAPKAGPESAETMAELRQAYSDVQAKATQLRSMIALYQKELAALEGVGGQLDAVIASLDSGADVL</sequence>
<organism evidence="2 3">
    <name type="scientific">Carpediemonas membranifera</name>
    <dbReference type="NCBI Taxonomy" id="201153"/>
    <lineage>
        <taxon>Eukaryota</taxon>
        <taxon>Metamonada</taxon>
        <taxon>Carpediemonas-like organisms</taxon>
        <taxon>Carpediemonas</taxon>
    </lineage>
</organism>
<dbReference type="AlphaFoldDB" id="A0A8J6B163"/>
<evidence type="ECO:0000256" key="1">
    <source>
        <dbReference type="SAM" id="MobiDB-lite"/>
    </source>
</evidence>
<feature type="region of interest" description="Disordered" evidence="1">
    <location>
        <begin position="194"/>
        <end position="241"/>
    </location>
</feature>
<proteinExistence type="predicted"/>
<reference evidence="2" key="1">
    <citation type="submission" date="2021-05" db="EMBL/GenBank/DDBJ databases">
        <title>A free-living protist that lacks canonical eukaryotic 1 DNA replication and segregation systems.</title>
        <authorList>
            <person name="Salas-Leiva D.E."/>
            <person name="Tromer E.C."/>
            <person name="Curtis B.A."/>
            <person name="Jerlstrom-Hultqvist J."/>
            <person name="Kolisko M."/>
            <person name="Yi Z."/>
            <person name="Salas-Leiva J.S."/>
            <person name="Gallot-Lavallee L."/>
            <person name="Kops G.J.P.L."/>
            <person name="Archibald J.M."/>
            <person name="Simpson A.G.B."/>
            <person name="Roger A.J."/>
        </authorList>
    </citation>
    <scope>NUCLEOTIDE SEQUENCE</scope>
    <source>
        <strain evidence="2">BICM</strain>
    </source>
</reference>
<accession>A0A8J6B163</accession>
<protein>
    <submittedName>
        <fullName evidence="2">Uncharacterized protein</fullName>
    </submittedName>
</protein>
<dbReference type="EMBL" id="JAHDYR010000003">
    <property type="protein sequence ID" value="KAG9397085.1"/>
    <property type="molecule type" value="Genomic_DNA"/>
</dbReference>